<feature type="domain" description="DUF6970" evidence="2">
    <location>
        <begin position="83"/>
        <end position="147"/>
    </location>
</feature>
<keyword evidence="1" id="KW-0472">Membrane</keyword>
<keyword evidence="1" id="KW-1133">Transmembrane helix</keyword>
<evidence type="ECO:0000259" key="2">
    <source>
        <dbReference type="Pfam" id="PF22311"/>
    </source>
</evidence>
<dbReference type="RefSeq" id="WP_200785698.1">
    <property type="nucleotide sequence ID" value="NZ_FOCW01000001.1"/>
</dbReference>
<feature type="transmembrane region" description="Helical" evidence="1">
    <location>
        <begin position="41"/>
        <end position="65"/>
    </location>
</feature>
<dbReference type="Pfam" id="PF22311">
    <property type="entry name" value="DUF6970"/>
    <property type="match status" value="1"/>
</dbReference>
<gene>
    <name evidence="3" type="ORF">SAMN02745977_00382</name>
</gene>
<protein>
    <recommendedName>
        <fullName evidence="2">DUF6970 domain-containing protein</fullName>
    </recommendedName>
</protein>
<reference evidence="3 4" key="1">
    <citation type="submission" date="2016-10" db="EMBL/GenBank/DDBJ databases">
        <authorList>
            <person name="de Groot N.N."/>
        </authorList>
    </citation>
    <scope>NUCLEOTIDE SEQUENCE [LARGE SCALE GENOMIC DNA]</scope>
    <source>
        <strain evidence="3 4">DSM 15123</strain>
    </source>
</reference>
<sequence>MQGSTSQLDDPVAAAQNLRARHRGTAGVLPVRSLRARLRRLALLGAAFGLVSGAGAMLAACAYPGGPGFAELPPWLQAHLARVNADARHPSVIAVWEWPYQGRTVYEIQAGCCDRFNELYDAQGTYLCAPTGGYTGRGDGKCPDAVAARAAAGEQVRKLWYHEAPAHPADRASAPDLP</sequence>
<keyword evidence="1" id="KW-0812">Transmembrane</keyword>
<dbReference type="STRING" id="1121117.SAMN02745977_00382"/>
<evidence type="ECO:0000256" key="1">
    <source>
        <dbReference type="SAM" id="Phobius"/>
    </source>
</evidence>
<dbReference type="AlphaFoldDB" id="A0A1H8DP18"/>
<proteinExistence type="predicted"/>
<name>A0A1H8DP18_9BURK</name>
<accession>A0A1H8DP18</accession>
<dbReference type="Proteomes" id="UP000199531">
    <property type="component" value="Unassembled WGS sequence"/>
</dbReference>
<evidence type="ECO:0000313" key="4">
    <source>
        <dbReference type="Proteomes" id="UP000199531"/>
    </source>
</evidence>
<dbReference type="EMBL" id="FOCW01000001">
    <property type="protein sequence ID" value="SEN08564.1"/>
    <property type="molecule type" value="Genomic_DNA"/>
</dbReference>
<evidence type="ECO:0000313" key="3">
    <source>
        <dbReference type="EMBL" id="SEN08564.1"/>
    </source>
</evidence>
<organism evidence="3 4">
    <name type="scientific">Brachymonas denitrificans DSM 15123</name>
    <dbReference type="NCBI Taxonomy" id="1121117"/>
    <lineage>
        <taxon>Bacteria</taxon>
        <taxon>Pseudomonadati</taxon>
        <taxon>Pseudomonadota</taxon>
        <taxon>Betaproteobacteria</taxon>
        <taxon>Burkholderiales</taxon>
        <taxon>Comamonadaceae</taxon>
        <taxon>Brachymonas</taxon>
    </lineage>
</organism>
<dbReference type="InterPro" id="IPR054243">
    <property type="entry name" value="DUF6970"/>
</dbReference>
<keyword evidence="4" id="KW-1185">Reference proteome</keyword>